<dbReference type="AlphaFoldDB" id="A0A162KSC9"/>
<organism evidence="2 3">
    <name type="scientific">Clostridium ljungdahlii</name>
    <dbReference type="NCBI Taxonomy" id="1538"/>
    <lineage>
        <taxon>Bacteria</taxon>
        <taxon>Bacillati</taxon>
        <taxon>Bacillota</taxon>
        <taxon>Clostridia</taxon>
        <taxon>Eubacteriales</taxon>
        <taxon>Clostridiaceae</taxon>
        <taxon>Clostridium</taxon>
    </lineage>
</organism>
<dbReference type="Proteomes" id="UP000077407">
    <property type="component" value="Unassembled WGS sequence"/>
</dbReference>
<proteinExistence type="predicted"/>
<keyword evidence="1" id="KW-1133">Transmembrane helix</keyword>
<dbReference type="RefSeq" id="WP_063556881.1">
    <property type="nucleotide sequence ID" value="NZ_LITT01000062.1"/>
</dbReference>
<evidence type="ECO:0000313" key="2">
    <source>
        <dbReference type="EMBL" id="OAA83296.1"/>
    </source>
</evidence>
<protein>
    <submittedName>
        <fullName evidence="2">Uncharacterized protein</fullName>
    </submittedName>
</protein>
<keyword evidence="1" id="KW-0812">Transmembrane</keyword>
<gene>
    <name evidence="2" type="ORF">WY13_03624</name>
</gene>
<feature type="transmembrane region" description="Helical" evidence="1">
    <location>
        <begin position="23"/>
        <end position="43"/>
    </location>
</feature>
<evidence type="ECO:0000256" key="1">
    <source>
        <dbReference type="SAM" id="Phobius"/>
    </source>
</evidence>
<dbReference type="PATRIC" id="fig|1538.10.peg.3702"/>
<reference evidence="2 3" key="1">
    <citation type="journal article" date="2015" name="Biotechnol. Bioeng.">
        <title>Genome sequence and phenotypic characterization of Caulobacter segnis.</title>
        <authorList>
            <person name="Patel S."/>
            <person name="Fletcher B."/>
            <person name="Scott D.C."/>
            <person name="Ely B."/>
        </authorList>
    </citation>
    <scope>NUCLEOTIDE SEQUENCE [LARGE SCALE GENOMIC DNA]</scope>
    <source>
        <strain evidence="2 3">ERI-2</strain>
    </source>
</reference>
<dbReference type="EMBL" id="LITT01000062">
    <property type="protein sequence ID" value="OAA83296.1"/>
    <property type="molecule type" value="Genomic_DNA"/>
</dbReference>
<comment type="caution">
    <text evidence="2">The sequence shown here is derived from an EMBL/GenBank/DDBJ whole genome shotgun (WGS) entry which is preliminary data.</text>
</comment>
<keyword evidence="1" id="KW-0472">Membrane</keyword>
<dbReference type="OrthoDB" id="1910027at2"/>
<sequence length="147" mass="17483">MKNLYFLPQWCIEKGETKKNKSLKLLILIILIVNIIFLDIFIINRNQLNDVETRLKEHSSVKKLSHDKSSTFENYLDFYNYIYLGRNFKNVNIENKSLDLDFEGNEKECFLLIRDAEKSNKFIIRSFKLMGNDEGGKKVWKINLKLK</sequence>
<evidence type="ECO:0000313" key="3">
    <source>
        <dbReference type="Proteomes" id="UP000077407"/>
    </source>
</evidence>
<name>A0A162KSC9_9CLOT</name>
<accession>A0A162KSC9</accession>